<dbReference type="Proteomes" id="UP000427906">
    <property type="component" value="Chromosome"/>
</dbReference>
<dbReference type="Gene3D" id="3.40.30.80">
    <property type="match status" value="1"/>
</dbReference>
<evidence type="ECO:0000313" key="2">
    <source>
        <dbReference type="EMBL" id="BBO67569.1"/>
    </source>
</evidence>
<keyword evidence="3" id="KW-1185">Reference proteome</keyword>
<sequence>MKSVNDLEKTQIRQWGRGLDGDITLRYAARGHSMDASFEAFARQMAELAPAVRLKKDKDAAVQRPTFFIGGHVAYQALPLDRELEPFLAVLGDGDRLADRIAPDVRARLARLSVPALIKVYITSHCPFCPATVSTLLGLAACNEQVRVTVVDGELFPDAAREDRISSAPTVLLDEQFRWTGSVDAGELVTLMLDRDPASLGVEALKGMVEDGNAAEVSRMMAHRKKIFPAFVELLIHPRWSVRLGAMVAFETLAEEDAVLAGGILDPLVAVFAEVDDMVKGDLLHVIGESGNRAALPFLTAVVTGDYDDEVQSAAQEALEKLK</sequence>
<proteinExistence type="predicted"/>
<dbReference type="Gene3D" id="1.25.10.10">
    <property type="entry name" value="Leucine-rich Repeat Variant"/>
    <property type="match status" value="1"/>
</dbReference>
<dbReference type="KEGG" id="dalk:DSCA_14990"/>
<dbReference type="InterPro" id="IPR012336">
    <property type="entry name" value="Thioredoxin-like_fold"/>
</dbReference>
<dbReference type="SUPFAM" id="SSF48371">
    <property type="entry name" value="ARM repeat"/>
    <property type="match status" value="1"/>
</dbReference>
<evidence type="ECO:0000259" key="1">
    <source>
        <dbReference type="Pfam" id="PF13192"/>
    </source>
</evidence>
<dbReference type="SUPFAM" id="SSF52833">
    <property type="entry name" value="Thioredoxin-like"/>
    <property type="match status" value="1"/>
</dbReference>
<feature type="domain" description="Thioredoxin-like fold" evidence="1">
    <location>
        <begin position="118"/>
        <end position="187"/>
    </location>
</feature>
<organism evidence="2 3">
    <name type="scientific">Desulfosarcina alkanivorans</name>
    <dbReference type="NCBI Taxonomy" id="571177"/>
    <lineage>
        <taxon>Bacteria</taxon>
        <taxon>Pseudomonadati</taxon>
        <taxon>Thermodesulfobacteriota</taxon>
        <taxon>Desulfobacteria</taxon>
        <taxon>Desulfobacterales</taxon>
        <taxon>Desulfosarcinaceae</taxon>
        <taxon>Desulfosarcina</taxon>
    </lineage>
</organism>
<protein>
    <recommendedName>
        <fullName evidence="1">Thioredoxin-like fold domain-containing protein</fullName>
    </recommendedName>
</protein>
<dbReference type="InterPro" id="IPR011989">
    <property type="entry name" value="ARM-like"/>
</dbReference>
<accession>A0A5K7YI65</accession>
<dbReference type="InterPro" id="IPR016024">
    <property type="entry name" value="ARM-type_fold"/>
</dbReference>
<reference evidence="2 3" key="1">
    <citation type="submission" date="2019-11" db="EMBL/GenBank/DDBJ databases">
        <title>Comparative genomics of hydrocarbon-degrading Desulfosarcina strains.</title>
        <authorList>
            <person name="Watanabe M."/>
            <person name="Kojima H."/>
            <person name="Fukui M."/>
        </authorList>
    </citation>
    <scope>NUCLEOTIDE SEQUENCE [LARGE SCALE GENOMIC DNA]</scope>
    <source>
        <strain evidence="2 3">PL12</strain>
    </source>
</reference>
<dbReference type="InterPro" id="IPR036249">
    <property type="entry name" value="Thioredoxin-like_sf"/>
</dbReference>
<name>A0A5K7YI65_9BACT</name>
<evidence type="ECO:0000313" key="3">
    <source>
        <dbReference type="Proteomes" id="UP000427906"/>
    </source>
</evidence>
<dbReference type="EMBL" id="AP021874">
    <property type="protein sequence ID" value="BBO67569.1"/>
    <property type="molecule type" value="Genomic_DNA"/>
</dbReference>
<gene>
    <name evidence="2" type="ORF">DSCA_14990</name>
</gene>
<dbReference type="AlphaFoldDB" id="A0A5K7YI65"/>
<dbReference type="Pfam" id="PF13192">
    <property type="entry name" value="Thioredoxin_3"/>
    <property type="match status" value="1"/>
</dbReference>